<evidence type="ECO:0000256" key="3">
    <source>
        <dbReference type="ARBA" id="ARBA00012755"/>
    </source>
</evidence>
<comment type="catalytic activity">
    <reaction evidence="1">
        <text>Hydrolysis of terminal, non-reducing alpha-D-galactose residues in alpha-D-galactosides, including galactose oligosaccharides, galactomannans and galactolipids.</text>
        <dbReference type="EC" id="3.2.1.22"/>
    </reaction>
</comment>
<reference evidence="10" key="1">
    <citation type="submission" date="2020-06" db="EMBL/GenBank/DDBJ databases">
        <title>A chromosome-scale genome assembly of Talaromyces rugulosus W13939.</title>
        <authorList>
            <person name="Wang B."/>
            <person name="Guo L."/>
            <person name="Ye K."/>
            <person name="Wang L."/>
        </authorList>
    </citation>
    <scope>NUCLEOTIDE SEQUENCE [LARGE SCALE GENOMIC DNA]</scope>
    <source>
        <strain evidence="10">W13939</strain>
    </source>
</reference>
<dbReference type="SUPFAM" id="SSF51445">
    <property type="entry name" value="(Trans)glycosidases"/>
    <property type="match status" value="1"/>
</dbReference>
<evidence type="ECO:0000256" key="1">
    <source>
        <dbReference type="ARBA" id="ARBA00001255"/>
    </source>
</evidence>
<dbReference type="CDD" id="cd14792">
    <property type="entry name" value="GH27"/>
    <property type="match status" value="1"/>
</dbReference>
<dbReference type="EC" id="3.2.1.22" evidence="3"/>
<dbReference type="GO" id="GO:0016705">
    <property type="term" value="F:oxidoreductase activity, acting on paired donors, with incorporation or reduction of molecular oxygen"/>
    <property type="evidence" value="ECO:0007669"/>
    <property type="project" value="InterPro"/>
</dbReference>
<dbReference type="InterPro" id="IPR029058">
    <property type="entry name" value="AB_hydrolase_fold"/>
</dbReference>
<dbReference type="GeneID" id="55989820"/>
<feature type="compositionally biased region" description="Basic and acidic residues" evidence="6">
    <location>
        <begin position="934"/>
        <end position="961"/>
    </location>
</feature>
<dbReference type="InterPro" id="IPR006693">
    <property type="entry name" value="AB_hydrolase_lipase"/>
</dbReference>
<dbReference type="FunFam" id="3.40.50.1820:FF:000193">
    <property type="entry name" value="Ab-hydrolase associated lipase"/>
    <property type="match status" value="1"/>
</dbReference>
<dbReference type="InterPro" id="IPR036396">
    <property type="entry name" value="Cyt_P450_sf"/>
</dbReference>
<evidence type="ECO:0000256" key="2">
    <source>
        <dbReference type="ARBA" id="ARBA00009743"/>
    </source>
</evidence>
<dbReference type="Pfam" id="PF04083">
    <property type="entry name" value="Abhydro_lipase"/>
    <property type="match status" value="1"/>
</dbReference>
<comment type="similarity">
    <text evidence="2">Belongs to the glycosyl hydrolase 27 family.</text>
</comment>
<evidence type="ECO:0000313" key="9">
    <source>
        <dbReference type="EMBL" id="QKX55219.1"/>
    </source>
</evidence>
<evidence type="ECO:0000256" key="7">
    <source>
        <dbReference type="SAM" id="Phobius"/>
    </source>
</evidence>
<dbReference type="SUPFAM" id="SSF53474">
    <property type="entry name" value="alpha/beta-Hydrolases"/>
    <property type="match status" value="1"/>
</dbReference>
<evidence type="ECO:0000256" key="6">
    <source>
        <dbReference type="SAM" id="MobiDB-lite"/>
    </source>
</evidence>
<gene>
    <name evidence="9" type="ORF">TRUGW13939_02311</name>
</gene>
<feature type="region of interest" description="Disordered" evidence="6">
    <location>
        <begin position="934"/>
        <end position="967"/>
    </location>
</feature>
<dbReference type="EMBL" id="CP055898">
    <property type="protein sequence ID" value="QKX55219.1"/>
    <property type="molecule type" value="Genomic_DNA"/>
</dbReference>
<dbReference type="GO" id="GO:0006629">
    <property type="term" value="P:lipid metabolic process"/>
    <property type="evidence" value="ECO:0007669"/>
    <property type="project" value="InterPro"/>
</dbReference>
<dbReference type="GO" id="GO:0005506">
    <property type="term" value="F:iron ion binding"/>
    <property type="evidence" value="ECO:0007669"/>
    <property type="project" value="InterPro"/>
</dbReference>
<dbReference type="Gene3D" id="3.40.50.1820">
    <property type="entry name" value="alpha/beta hydrolase"/>
    <property type="match status" value="1"/>
</dbReference>
<keyword evidence="10" id="KW-1185">Reference proteome</keyword>
<dbReference type="GO" id="GO:0004557">
    <property type="term" value="F:alpha-galactosidase activity"/>
    <property type="evidence" value="ECO:0007669"/>
    <property type="project" value="UniProtKB-EC"/>
</dbReference>
<dbReference type="SUPFAM" id="SSF48264">
    <property type="entry name" value="Cytochrome P450"/>
    <property type="match status" value="1"/>
</dbReference>
<dbReference type="Pfam" id="PF00067">
    <property type="entry name" value="p450"/>
    <property type="match status" value="1"/>
</dbReference>
<keyword evidence="7" id="KW-0472">Membrane</keyword>
<dbReference type="GO" id="GO:0004497">
    <property type="term" value="F:monooxygenase activity"/>
    <property type="evidence" value="ECO:0007669"/>
    <property type="project" value="InterPro"/>
</dbReference>
<dbReference type="GO" id="GO:0005975">
    <property type="term" value="P:carbohydrate metabolic process"/>
    <property type="evidence" value="ECO:0007669"/>
    <property type="project" value="InterPro"/>
</dbReference>
<feature type="region of interest" description="Disordered" evidence="6">
    <location>
        <begin position="115"/>
        <end position="134"/>
    </location>
</feature>
<keyword evidence="4" id="KW-0378">Hydrolase</keyword>
<keyword evidence="7" id="KW-0812">Transmembrane</keyword>
<organism evidence="9 10">
    <name type="scientific">Talaromyces rugulosus</name>
    <name type="common">Penicillium rugulosum</name>
    <dbReference type="NCBI Taxonomy" id="121627"/>
    <lineage>
        <taxon>Eukaryota</taxon>
        <taxon>Fungi</taxon>
        <taxon>Dikarya</taxon>
        <taxon>Ascomycota</taxon>
        <taxon>Pezizomycotina</taxon>
        <taxon>Eurotiomycetes</taxon>
        <taxon>Eurotiomycetidae</taxon>
        <taxon>Eurotiales</taxon>
        <taxon>Trichocomaceae</taxon>
        <taxon>Talaromyces</taxon>
        <taxon>Talaromyces sect. Islandici</taxon>
    </lineage>
</organism>
<evidence type="ECO:0000259" key="8">
    <source>
        <dbReference type="Pfam" id="PF04083"/>
    </source>
</evidence>
<dbReference type="Proteomes" id="UP000509510">
    <property type="component" value="Chromosome I"/>
</dbReference>
<feature type="transmembrane region" description="Helical" evidence="7">
    <location>
        <begin position="1012"/>
        <end position="1034"/>
    </location>
</feature>
<feature type="transmembrane region" description="Helical" evidence="7">
    <location>
        <begin position="1328"/>
        <end position="1347"/>
    </location>
</feature>
<dbReference type="Gene3D" id="3.20.20.70">
    <property type="entry name" value="Aldolase class I"/>
    <property type="match status" value="1"/>
</dbReference>
<keyword evidence="7" id="KW-1133">Transmembrane helix</keyword>
<feature type="transmembrane region" description="Helical" evidence="7">
    <location>
        <begin position="222"/>
        <end position="240"/>
    </location>
</feature>
<feature type="region of interest" description="Disordered" evidence="6">
    <location>
        <begin position="841"/>
        <end position="862"/>
    </location>
</feature>
<dbReference type="RefSeq" id="XP_035341398.1">
    <property type="nucleotide sequence ID" value="XM_035485505.1"/>
</dbReference>
<evidence type="ECO:0000313" key="10">
    <source>
        <dbReference type="Proteomes" id="UP000509510"/>
    </source>
</evidence>
<dbReference type="InterPro" id="IPR001128">
    <property type="entry name" value="Cyt_P450"/>
</dbReference>
<feature type="compositionally biased region" description="Polar residues" evidence="6">
    <location>
        <begin position="849"/>
        <end position="859"/>
    </location>
</feature>
<dbReference type="OrthoDB" id="6130531at2759"/>
<feature type="domain" description="Partial AB-hydrolase lipase" evidence="8">
    <location>
        <begin position="1122"/>
        <end position="1205"/>
    </location>
</feature>
<dbReference type="InterPro" id="IPR002241">
    <property type="entry name" value="Glyco_hydro_27"/>
</dbReference>
<dbReference type="GO" id="GO:0020037">
    <property type="term" value="F:heme binding"/>
    <property type="evidence" value="ECO:0007669"/>
    <property type="project" value="InterPro"/>
</dbReference>
<evidence type="ECO:0000256" key="4">
    <source>
        <dbReference type="ARBA" id="ARBA00022801"/>
    </source>
</evidence>
<name>A0A7H8QMR0_TALRU</name>
<dbReference type="KEGG" id="trg:TRUGW13939_02311"/>
<protein>
    <recommendedName>
        <fullName evidence="3">alpha-galactosidase</fullName>
        <ecNumber evidence="3">3.2.1.22</ecNumber>
    </recommendedName>
</protein>
<dbReference type="InterPro" id="IPR013785">
    <property type="entry name" value="Aldolase_TIM"/>
</dbReference>
<dbReference type="Gene3D" id="1.10.630.10">
    <property type="entry name" value="Cytochrome P450"/>
    <property type="match status" value="1"/>
</dbReference>
<evidence type="ECO:0000256" key="5">
    <source>
        <dbReference type="ARBA" id="ARBA00023295"/>
    </source>
</evidence>
<accession>A0A7H8QMR0</accession>
<keyword evidence="5" id="KW-0326">Glycosidase</keyword>
<feature type="transmembrane region" description="Helical" evidence="7">
    <location>
        <begin position="14"/>
        <end position="36"/>
    </location>
</feature>
<dbReference type="PANTHER" id="PTHR11005">
    <property type="entry name" value="LYSOSOMAL ACID LIPASE-RELATED"/>
    <property type="match status" value="1"/>
</dbReference>
<dbReference type="InterPro" id="IPR017853">
    <property type="entry name" value="GH"/>
</dbReference>
<sequence length="1537" mass="172579">MTLSNALELLRGDAAFSIFFSVLFSYIVGSTFYNWYRLRHIKGPWLASVSKSWLIWRTLAGNFHQDFSDVCEKYGRLARIGPYHLLTSDPDVMRRMLGVRSRYRRSEWYTGMRFEPPKDTVESQKDEGKHSDLRSKMAAGYSGSEVDRLEERVDETVESLIRLLERYIREDFQYKPLDFGGTAQYFTLDVISAIAHGKPFVYLDADTDLYDYIKLTEKAMPAFMVIAILPWLMSLSNGGITKEVVDARFKLDPKHGRDMLDSFIRHGLTQSEAISEGILQIIAGSDTTATAIRVTLLYLITTPRILEKFRAEYTAAKVSSPIRDSEARNLPYLQAIIKEGLRIWPPVTRNYEREIVEIATLFPSRLFDRQNWFNINSWHITHHSTEMAYKSISLLLAASTAAQAQDTSLYIPYYGTSANGFTAPPRGWNSFGLQALDGGFAPTQDSIQAQCQNLNVSAGYTLCSIDSGWSGNGGDPYGRLVPDTSTFPNLTALADELHSNGIQLGVYILPGALSGDADVTVQGTDIQLGSLFDNSQPSYNLRQTFDFSKDGVQQWHDSVINNFAEMGIDYIKLDYMTPGSPDPGEDLPANNSLVAIAYHNAIQKSGAQIRLDLSWALDRNSATDWYIWRGSADGLRLDQDINNSGQSTLVSFGTVQRAIENYRIYINQQVEDSTRQGIPIMVRPDMDNMYTGNGQDLGGLADVERYTVAIHWVGAGANLITGSNLSQIDTLGQELLYDSELMSIADFTTQYPMQPKNPLGADTPGAQASEQLQAWIAGPDSNNENVVVVLANYGPDQGSGGFGSSSDGTQLVNVTLSLLGIADGQPNGAAGWNVRRVLGGGGAGGPDHTMSSGSKQNAPFSGRMRPSVAIEFAEQSQRLALATQGHRDKQENGAIAARFVTPHDAVIETERGERLPAVPSEEAERLNWLRDEAISGDPHDDLEHSESRQSRQQEIPVERQPESVPLHKYRQRQTGPLNTVNPPAYTHPLFPPLPLYGPPSLLRTFQCQTFRAISFCLSLSFLGIIVVGSCLSGIGIGVRKIWLRVCGINLTKRRPFYKEEIARKKARRKMAIRWKRAQWKLNDKRETAASEVEYDEDIEGNIQDTEFPPLEGGDDPIVCDIGYYARRVGLDCEMFHVQTEDGFILELWHIYNPHEYSPLSEAERDHREPDVFYDRKTKDHSTSNRRYPVLLIHGLLQSAGAYCTNDDDSLAFYLCKAGYDVWLGNNRCGFRPKHNALTYNDPRMWCWNIRHMGTLDLPAFVSRILYETGFETLGLICHSQGTTEAMVALAQDQRPELGERISVFCGLAPAAYAGPLIKKMYFRFVRQISPAVFRLIFGIHAFIPLMMTMRKIIPPRIYGVLSYRIFAFLFEWTDARWDRDLRNRMFQFAPVYVSAESMRWWLGCDGFAVQKCILATKEQVLREEEEDRAYESGCLSSSDDTGGNRSLNAWYGPKTPPFALWIAGSDDLVDGAKLLRRLQNGREPYVNLVHHKIIEGYEHLDVIWAMDMIEQVGREVAQVVWQTVPSDAKVACRAPRI</sequence>
<proteinExistence type="inferred from homology"/>